<proteinExistence type="predicted"/>
<reference evidence="1 2" key="1">
    <citation type="journal article" date="2022" name="Nat. Plants">
        <title>Genomes of leafy and leafless Platanthera orchids illuminate the evolution of mycoheterotrophy.</title>
        <authorList>
            <person name="Li M.H."/>
            <person name="Liu K.W."/>
            <person name="Li Z."/>
            <person name="Lu H.C."/>
            <person name="Ye Q.L."/>
            <person name="Zhang D."/>
            <person name="Wang J.Y."/>
            <person name="Li Y.F."/>
            <person name="Zhong Z.M."/>
            <person name="Liu X."/>
            <person name="Yu X."/>
            <person name="Liu D.K."/>
            <person name="Tu X.D."/>
            <person name="Liu B."/>
            <person name="Hao Y."/>
            <person name="Liao X.Y."/>
            <person name="Jiang Y.T."/>
            <person name="Sun W.H."/>
            <person name="Chen J."/>
            <person name="Chen Y.Q."/>
            <person name="Ai Y."/>
            <person name="Zhai J.W."/>
            <person name="Wu S.S."/>
            <person name="Zhou Z."/>
            <person name="Hsiao Y.Y."/>
            <person name="Wu W.L."/>
            <person name="Chen Y.Y."/>
            <person name="Lin Y.F."/>
            <person name="Hsu J.L."/>
            <person name="Li C.Y."/>
            <person name="Wang Z.W."/>
            <person name="Zhao X."/>
            <person name="Zhong W.Y."/>
            <person name="Ma X.K."/>
            <person name="Ma L."/>
            <person name="Huang J."/>
            <person name="Chen G.Z."/>
            <person name="Huang M.Z."/>
            <person name="Huang L."/>
            <person name="Peng D.H."/>
            <person name="Luo Y.B."/>
            <person name="Zou S.Q."/>
            <person name="Chen S.P."/>
            <person name="Lan S."/>
            <person name="Tsai W.C."/>
            <person name="Van de Peer Y."/>
            <person name="Liu Z.J."/>
        </authorList>
    </citation>
    <scope>NUCLEOTIDE SEQUENCE [LARGE SCALE GENOMIC DNA]</scope>
    <source>
        <strain evidence="1">Lor287</strain>
    </source>
</reference>
<comment type="caution">
    <text evidence="1">The sequence shown here is derived from an EMBL/GenBank/DDBJ whole genome shotgun (WGS) entry which is preliminary data.</text>
</comment>
<evidence type="ECO:0000313" key="2">
    <source>
        <dbReference type="Proteomes" id="UP001418222"/>
    </source>
</evidence>
<accession>A0AAP0GFL0</accession>
<organism evidence="1 2">
    <name type="scientific">Platanthera zijinensis</name>
    <dbReference type="NCBI Taxonomy" id="2320716"/>
    <lineage>
        <taxon>Eukaryota</taxon>
        <taxon>Viridiplantae</taxon>
        <taxon>Streptophyta</taxon>
        <taxon>Embryophyta</taxon>
        <taxon>Tracheophyta</taxon>
        <taxon>Spermatophyta</taxon>
        <taxon>Magnoliopsida</taxon>
        <taxon>Liliopsida</taxon>
        <taxon>Asparagales</taxon>
        <taxon>Orchidaceae</taxon>
        <taxon>Orchidoideae</taxon>
        <taxon>Orchideae</taxon>
        <taxon>Orchidinae</taxon>
        <taxon>Platanthera</taxon>
    </lineage>
</organism>
<dbReference type="EMBL" id="JBBWWQ010000001">
    <property type="protein sequence ID" value="KAK8957318.1"/>
    <property type="molecule type" value="Genomic_DNA"/>
</dbReference>
<protein>
    <submittedName>
        <fullName evidence="1">Uncharacterized protein</fullName>
    </submittedName>
</protein>
<dbReference type="AlphaFoldDB" id="A0AAP0GFL0"/>
<dbReference type="Proteomes" id="UP001418222">
    <property type="component" value="Unassembled WGS sequence"/>
</dbReference>
<sequence length="112" mass="12737">MVESYNEAYLTKSKPQIFIHNLIFMSKTSNLSHTIYKSVTTQLLQLLKNKTMFHHLLCDGSIGEEVATTTQFSPFSTSSSYNSEKKARKISIILAYMSLMEEMVFTTRIPSG</sequence>
<gene>
    <name evidence="1" type="ORF">KSP39_PZI001533</name>
</gene>
<keyword evidence="2" id="KW-1185">Reference proteome</keyword>
<evidence type="ECO:0000313" key="1">
    <source>
        <dbReference type="EMBL" id="KAK8957318.1"/>
    </source>
</evidence>
<name>A0AAP0GFL0_9ASPA</name>